<comment type="pathway">
    <text evidence="2 7">Carbohydrate metabolism; pentose and glucuronate interconversion.</text>
</comment>
<dbReference type="UniPathway" id="UPA00246"/>
<dbReference type="HAMAP" id="MF_00675">
    <property type="entry name" value="UxaC"/>
    <property type="match status" value="1"/>
</dbReference>
<protein>
    <recommendedName>
        <fullName evidence="5 7">Uronate isomerase</fullName>
        <ecNumber evidence="4 7">5.3.1.12</ecNumber>
    </recommendedName>
    <alternativeName>
        <fullName evidence="7">Glucuronate isomerase</fullName>
    </alternativeName>
    <alternativeName>
        <fullName evidence="7">Uronic isomerase</fullName>
    </alternativeName>
</protein>
<evidence type="ECO:0000256" key="1">
    <source>
        <dbReference type="ARBA" id="ARBA00001165"/>
    </source>
</evidence>
<keyword evidence="6 7" id="KW-0413">Isomerase</keyword>
<keyword evidence="9" id="KW-1185">Reference proteome</keyword>
<comment type="caution">
    <text evidence="8">The sequence shown here is derived from an EMBL/GenBank/DDBJ whole genome shotgun (WGS) entry which is preliminary data.</text>
</comment>
<dbReference type="InterPro" id="IPR032466">
    <property type="entry name" value="Metal_Hydrolase"/>
</dbReference>
<evidence type="ECO:0000313" key="9">
    <source>
        <dbReference type="Proteomes" id="UP000248987"/>
    </source>
</evidence>
<dbReference type="PANTHER" id="PTHR30068:SF4">
    <property type="entry name" value="URONATE ISOMERASE"/>
    <property type="match status" value="1"/>
</dbReference>
<comment type="catalytic activity">
    <reaction evidence="7">
        <text>aldehydo-D-galacturonate = keto-D-tagaturonate</text>
        <dbReference type="Rhea" id="RHEA:27702"/>
        <dbReference type="ChEBI" id="CHEBI:12952"/>
        <dbReference type="ChEBI" id="CHEBI:17886"/>
    </reaction>
</comment>
<comment type="catalytic activity">
    <reaction evidence="1 7">
        <text>D-glucuronate = D-fructuronate</text>
        <dbReference type="Rhea" id="RHEA:13049"/>
        <dbReference type="ChEBI" id="CHEBI:58720"/>
        <dbReference type="ChEBI" id="CHEBI:59863"/>
        <dbReference type="EC" id="5.3.1.12"/>
    </reaction>
</comment>
<dbReference type="SUPFAM" id="SSF51556">
    <property type="entry name" value="Metallo-dependent hydrolases"/>
    <property type="match status" value="1"/>
</dbReference>
<dbReference type="GO" id="GO:0008880">
    <property type="term" value="F:glucuronate isomerase activity"/>
    <property type="evidence" value="ECO:0007669"/>
    <property type="project" value="UniProtKB-UniRule"/>
</dbReference>
<comment type="similarity">
    <text evidence="3 7">Belongs to the metallo-dependent hydrolases superfamily. Uronate isomerase family.</text>
</comment>
<proteinExistence type="inferred from homology"/>
<gene>
    <name evidence="7" type="primary">uxaC</name>
    <name evidence="8" type="ORF">LX77_00636</name>
</gene>
<dbReference type="Pfam" id="PF02614">
    <property type="entry name" value="UxaC"/>
    <property type="match status" value="1"/>
</dbReference>
<dbReference type="OrthoDB" id="9766564at2"/>
<dbReference type="GO" id="GO:0019698">
    <property type="term" value="P:D-galacturonate catabolic process"/>
    <property type="evidence" value="ECO:0007669"/>
    <property type="project" value="TreeGrafter"/>
</dbReference>
<accession>A0A1A7R413</accession>
<dbReference type="Gene3D" id="3.20.20.140">
    <property type="entry name" value="Metal-dependent hydrolases"/>
    <property type="match status" value="1"/>
</dbReference>
<name>A0A1A7R413_9FLAO</name>
<evidence type="ECO:0000256" key="7">
    <source>
        <dbReference type="HAMAP-Rule" id="MF_00675"/>
    </source>
</evidence>
<dbReference type="EMBL" id="QLLQ01000001">
    <property type="protein sequence ID" value="RAJ28060.1"/>
    <property type="molecule type" value="Genomic_DNA"/>
</dbReference>
<dbReference type="GO" id="GO:0042840">
    <property type="term" value="P:D-glucuronate catabolic process"/>
    <property type="evidence" value="ECO:0007669"/>
    <property type="project" value="TreeGrafter"/>
</dbReference>
<organism evidence="8 9">
    <name type="scientific">Gelidibacter algens</name>
    <dbReference type="NCBI Taxonomy" id="49280"/>
    <lineage>
        <taxon>Bacteria</taxon>
        <taxon>Pseudomonadati</taxon>
        <taxon>Bacteroidota</taxon>
        <taxon>Flavobacteriia</taxon>
        <taxon>Flavobacteriales</taxon>
        <taxon>Flavobacteriaceae</taxon>
        <taxon>Gelidibacter</taxon>
    </lineage>
</organism>
<dbReference type="Gene3D" id="1.10.2020.10">
    <property type="entry name" value="uronate isomerase, domain 2, chain A"/>
    <property type="match status" value="1"/>
</dbReference>
<dbReference type="PANTHER" id="PTHR30068">
    <property type="entry name" value="URONATE ISOMERASE"/>
    <property type="match status" value="1"/>
</dbReference>
<evidence type="ECO:0000256" key="4">
    <source>
        <dbReference type="ARBA" id="ARBA00012546"/>
    </source>
</evidence>
<dbReference type="AlphaFoldDB" id="A0A1A7R413"/>
<dbReference type="RefSeq" id="WP_066429965.1">
    <property type="nucleotide sequence ID" value="NZ_LZRN01000002.1"/>
</dbReference>
<dbReference type="EC" id="5.3.1.12" evidence="4 7"/>
<evidence type="ECO:0000256" key="2">
    <source>
        <dbReference type="ARBA" id="ARBA00004892"/>
    </source>
</evidence>
<dbReference type="NCBIfam" id="NF002794">
    <property type="entry name" value="PRK02925.1"/>
    <property type="match status" value="1"/>
</dbReference>
<dbReference type="STRING" id="49280.A9996_01015"/>
<dbReference type="Proteomes" id="UP000248987">
    <property type="component" value="Unassembled WGS sequence"/>
</dbReference>
<evidence type="ECO:0000256" key="6">
    <source>
        <dbReference type="ARBA" id="ARBA00023235"/>
    </source>
</evidence>
<evidence type="ECO:0000256" key="5">
    <source>
        <dbReference type="ARBA" id="ARBA00020555"/>
    </source>
</evidence>
<reference evidence="8 9" key="1">
    <citation type="submission" date="2018-06" db="EMBL/GenBank/DDBJ databases">
        <title>Genomic Encyclopedia of Archaeal and Bacterial Type Strains, Phase II (KMG-II): from individual species to whole genera.</title>
        <authorList>
            <person name="Goeker M."/>
        </authorList>
    </citation>
    <scope>NUCLEOTIDE SEQUENCE [LARGE SCALE GENOMIC DNA]</scope>
    <source>
        <strain evidence="8 9">DSM 12408</strain>
    </source>
</reference>
<sequence>MNLNKNFIHDNFLLDNGMSQSLFHEVAKKLPVVDFHNHINPQHLASDKMYNNIAELWVNEDPYKHRAMRINGLFENTITGKETSDKDKFNAWAQTLPKTMGNPLFHWSCIELKRVFEIDELLTPLSAERIWNTCNIKLKDKSFSANHIMKRWNVDAICTSDSFFDDLSVHKQASLKSGFIVLPSLRADEALDIDNWKSSKFLVQLSQSNKKEINTLEDLKSALHDRLEYFDKHGCKLSDHALNSGFTFQECPDEKAASIFKNIIANKSITATETVQFQSHLLGFLGKSYSNFGWTMQLHIGAHRETSCRLRRLAGPAGGFATIGKTANIKSLCSFLNTLEKSSLLPNVIIFTLNPSDNEALATLTGSFAEDGIPGKVQFGPAWWYNDHLTGIQDQLMAVSNYSLLSRFVGMTTDSRSIMSFSRHEYFRRILCNLIGNWVEKGLIPMNEEILHELITDISYTNSKKIILNEK</sequence>
<evidence type="ECO:0000313" key="8">
    <source>
        <dbReference type="EMBL" id="RAJ28060.1"/>
    </source>
</evidence>
<dbReference type="InterPro" id="IPR003766">
    <property type="entry name" value="Uronate_isomerase"/>
</dbReference>
<evidence type="ECO:0000256" key="3">
    <source>
        <dbReference type="ARBA" id="ARBA00008397"/>
    </source>
</evidence>